<sequence>MLGYLYTADVEGLQWESAIDLYKAADKYEILSLKKKCSSFLKLNLTPTTACDILLLSDLHMDGDLKTYVQNFIVKHHNEILTPTTGIRS</sequence>
<comment type="caution">
    <text evidence="2">The sequence shown here is derived from an EMBL/GenBank/DDBJ whole genome shotgun (WGS) entry which is preliminary data.</text>
</comment>
<organism evidence="2 3">
    <name type="scientific">Caerostris extrusa</name>
    <name type="common">Bark spider</name>
    <name type="synonym">Caerostris bankana</name>
    <dbReference type="NCBI Taxonomy" id="172846"/>
    <lineage>
        <taxon>Eukaryota</taxon>
        <taxon>Metazoa</taxon>
        <taxon>Ecdysozoa</taxon>
        <taxon>Arthropoda</taxon>
        <taxon>Chelicerata</taxon>
        <taxon>Arachnida</taxon>
        <taxon>Araneae</taxon>
        <taxon>Araneomorphae</taxon>
        <taxon>Entelegynae</taxon>
        <taxon>Araneoidea</taxon>
        <taxon>Araneidae</taxon>
        <taxon>Caerostris</taxon>
    </lineage>
</organism>
<evidence type="ECO:0000313" key="2">
    <source>
        <dbReference type="EMBL" id="GIY37151.1"/>
    </source>
</evidence>
<proteinExistence type="predicted"/>
<reference evidence="2 3" key="1">
    <citation type="submission" date="2021-06" db="EMBL/GenBank/DDBJ databases">
        <title>Caerostris extrusa draft genome.</title>
        <authorList>
            <person name="Kono N."/>
            <person name="Arakawa K."/>
        </authorList>
    </citation>
    <scope>NUCLEOTIDE SEQUENCE [LARGE SCALE GENOMIC DNA]</scope>
</reference>
<name>A0AAV4SVZ5_CAEEX</name>
<dbReference type="SUPFAM" id="SSF54695">
    <property type="entry name" value="POZ domain"/>
    <property type="match status" value="1"/>
</dbReference>
<feature type="domain" description="BTB" evidence="1">
    <location>
        <begin position="1"/>
        <end position="43"/>
    </location>
</feature>
<dbReference type="PANTHER" id="PTHR24413">
    <property type="entry name" value="SPECKLE-TYPE POZ PROTEIN"/>
    <property type="match status" value="1"/>
</dbReference>
<dbReference type="Proteomes" id="UP001054945">
    <property type="component" value="Unassembled WGS sequence"/>
</dbReference>
<dbReference type="EMBL" id="BPLR01010129">
    <property type="protein sequence ID" value="GIY37151.1"/>
    <property type="molecule type" value="Genomic_DNA"/>
</dbReference>
<accession>A0AAV4SVZ5</accession>
<dbReference type="InterPro" id="IPR000210">
    <property type="entry name" value="BTB/POZ_dom"/>
</dbReference>
<dbReference type="InterPro" id="IPR011333">
    <property type="entry name" value="SKP1/BTB/POZ_sf"/>
</dbReference>
<gene>
    <name evidence="2" type="primary">Tdpoz3_23</name>
    <name evidence="2" type="ORF">CEXT_467641</name>
</gene>
<keyword evidence="3" id="KW-1185">Reference proteome</keyword>
<dbReference type="AlphaFoldDB" id="A0AAV4SVZ5"/>
<dbReference type="Gene3D" id="3.30.710.10">
    <property type="entry name" value="Potassium Channel Kv1.1, Chain A"/>
    <property type="match status" value="1"/>
</dbReference>
<dbReference type="Gene3D" id="1.25.40.420">
    <property type="match status" value="1"/>
</dbReference>
<protein>
    <submittedName>
        <fullName evidence="2">TD and POZ domain-containing protein 3</fullName>
    </submittedName>
</protein>
<evidence type="ECO:0000313" key="3">
    <source>
        <dbReference type="Proteomes" id="UP001054945"/>
    </source>
</evidence>
<dbReference type="Pfam" id="PF00651">
    <property type="entry name" value="BTB"/>
    <property type="match status" value="1"/>
</dbReference>
<evidence type="ECO:0000259" key="1">
    <source>
        <dbReference type="Pfam" id="PF00651"/>
    </source>
</evidence>